<dbReference type="CDD" id="cd06127">
    <property type="entry name" value="DEDDh"/>
    <property type="match status" value="1"/>
</dbReference>
<dbReference type="GO" id="GO:0008408">
    <property type="term" value="F:3'-5' exonuclease activity"/>
    <property type="evidence" value="ECO:0007669"/>
    <property type="project" value="TreeGrafter"/>
</dbReference>
<organism evidence="5 6">
    <name type="scientific">Actinomyces respiraculi</name>
    <dbReference type="NCBI Taxonomy" id="2744574"/>
    <lineage>
        <taxon>Bacteria</taxon>
        <taxon>Bacillati</taxon>
        <taxon>Actinomycetota</taxon>
        <taxon>Actinomycetes</taxon>
        <taxon>Actinomycetales</taxon>
        <taxon>Actinomycetaceae</taxon>
        <taxon>Actinomyces</taxon>
    </lineage>
</organism>
<evidence type="ECO:0000256" key="1">
    <source>
        <dbReference type="ARBA" id="ARBA00022722"/>
    </source>
</evidence>
<keyword evidence="2" id="KW-0378">Hydrolase</keyword>
<feature type="domain" description="Exonuclease" evidence="4">
    <location>
        <begin position="20"/>
        <end position="190"/>
    </location>
</feature>
<dbReference type="AlphaFoldDB" id="A0A7T0PX30"/>
<dbReference type="Pfam" id="PF00929">
    <property type="entry name" value="RNase_T"/>
    <property type="match status" value="1"/>
</dbReference>
<proteinExistence type="predicted"/>
<dbReference type="GO" id="GO:0005829">
    <property type="term" value="C:cytosol"/>
    <property type="evidence" value="ECO:0007669"/>
    <property type="project" value="TreeGrafter"/>
</dbReference>
<keyword evidence="1" id="KW-0540">Nuclease</keyword>
<evidence type="ECO:0000313" key="6">
    <source>
        <dbReference type="Proteomes" id="UP000594637"/>
    </source>
</evidence>
<evidence type="ECO:0000256" key="3">
    <source>
        <dbReference type="ARBA" id="ARBA00022839"/>
    </source>
</evidence>
<evidence type="ECO:0000313" key="5">
    <source>
        <dbReference type="EMBL" id="QPL05200.1"/>
    </source>
</evidence>
<dbReference type="InterPro" id="IPR036397">
    <property type="entry name" value="RNaseH_sf"/>
</dbReference>
<dbReference type="Proteomes" id="UP000594637">
    <property type="component" value="Chromosome"/>
</dbReference>
<accession>A0A7T0PX30</accession>
<dbReference type="EMBL" id="CP063989">
    <property type="protein sequence ID" value="QPL05200.1"/>
    <property type="molecule type" value="Genomic_DNA"/>
</dbReference>
<dbReference type="SUPFAM" id="SSF53098">
    <property type="entry name" value="Ribonuclease H-like"/>
    <property type="match status" value="1"/>
</dbReference>
<reference evidence="5 6" key="1">
    <citation type="submission" date="2020-11" db="EMBL/GenBank/DDBJ databases">
        <title>Actinomyces sp. ZJ750.</title>
        <authorList>
            <person name="Zhou J."/>
        </authorList>
    </citation>
    <scope>NUCLEOTIDE SEQUENCE [LARGE SCALE GENOMIC DNA]</scope>
    <source>
        <strain evidence="5 6">ZJ750</strain>
    </source>
</reference>
<keyword evidence="3 5" id="KW-0269">Exonuclease</keyword>
<dbReference type="PANTHER" id="PTHR30231">
    <property type="entry name" value="DNA POLYMERASE III SUBUNIT EPSILON"/>
    <property type="match status" value="1"/>
</dbReference>
<dbReference type="PANTHER" id="PTHR30231:SF4">
    <property type="entry name" value="PROTEIN NEN2"/>
    <property type="match status" value="1"/>
</dbReference>
<sequence>MTFYRRPPSSGPQRPAARTGYAVVDLETTGLSPARDAVLEIGLVLADGDGRVEREWSTLVHPSPGRTVEVGPSRIHGLVAEDLDGAPSIAQVADLLVSELAGRVVVAHNARFDVGFLTAALGRTGHLVGQARVPRMCTMEWARHFVPVHSRRLTSCCEAAGVVIGRHHSALDDAEAAAGLLAHYLHVGAGRGEAVPWWRTLDQAAAFDGWSWDPQAAQAQRARLKPRTGVPGVPRD</sequence>
<dbReference type="FunFam" id="3.30.420.10:FF:000045">
    <property type="entry name" value="3'-5' exonuclease DinG"/>
    <property type="match status" value="1"/>
</dbReference>
<name>A0A7T0PX30_9ACTO</name>
<evidence type="ECO:0000256" key="2">
    <source>
        <dbReference type="ARBA" id="ARBA00022801"/>
    </source>
</evidence>
<gene>
    <name evidence="5" type="ORF">ID810_10815</name>
</gene>
<dbReference type="InterPro" id="IPR013520">
    <property type="entry name" value="Ribonucl_H"/>
</dbReference>
<dbReference type="Gene3D" id="3.30.420.10">
    <property type="entry name" value="Ribonuclease H-like superfamily/Ribonuclease H"/>
    <property type="match status" value="1"/>
</dbReference>
<keyword evidence="6" id="KW-1185">Reference proteome</keyword>
<dbReference type="GO" id="GO:0003676">
    <property type="term" value="F:nucleic acid binding"/>
    <property type="evidence" value="ECO:0007669"/>
    <property type="project" value="InterPro"/>
</dbReference>
<dbReference type="RefSeq" id="WP_166857299.1">
    <property type="nucleotide sequence ID" value="NZ_CP063989.1"/>
</dbReference>
<dbReference type="InterPro" id="IPR012337">
    <property type="entry name" value="RNaseH-like_sf"/>
</dbReference>
<evidence type="ECO:0000259" key="4">
    <source>
        <dbReference type="SMART" id="SM00479"/>
    </source>
</evidence>
<dbReference type="KEGG" id="arep:ID810_10815"/>
<protein>
    <submittedName>
        <fullName evidence="5">3'-5' exonuclease</fullName>
    </submittedName>
</protein>
<dbReference type="SMART" id="SM00479">
    <property type="entry name" value="EXOIII"/>
    <property type="match status" value="1"/>
</dbReference>